<dbReference type="InterPro" id="IPR013087">
    <property type="entry name" value="Znf_C2H2_type"/>
</dbReference>
<dbReference type="AlphaFoldDB" id="A0A817YK15"/>
<dbReference type="EMBL" id="CAJOBS010001356">
    <property type="protein sequence ID" value="CAF4721633.1"/>
    <property type="molecule type" value="Genomic_DNA"/>
</dbReference>
<sequence length="706" mass="80069">METPFSPPVLYLTDDDNDDDDNLTEQHMFYGSSLKNTINENLPHKKRKLATSNVQMNSSMFHWSKRQRNDNYLLQQQQAARNFFNHEPETIVIDSDESIVETEESHSFVAFDWTNDTRAAPKTYSNPMQPTPRLAIPPQNTVMNISKHHIDQPDTHPLMPIIHQNDRYIPSARNKSITFPIPLTSSPPLPLPLPTSTSAFTRPSVQRFPATKTIRIPYAHSPSVPPVVVHHRTEPIFSPAFHLSSSVPIINAPTTTEIHRQAINDNAVLSAFYDSKCYRCNICRFKTITSSILLQHLFTHIFFCRQCSFYTYSQHGLYQHIFEKHTLNFHNDTIDPKNLDLLYVTRCQDGTFALCMDSSASKTLISTSSILANHDEQFNNSTAAAAAVATTTTVNSKNPKRKPLKKKESKPKKKEHNDIVILSEKMDVNSQPSTSTSITKHSTSIEKQAHRYVVMKHRRYFSMRHSLCLHSLTLEYNICREYTVRRICKTQGAVKGRKIKSKLKLLTFIDDIANCLKIIINDIVDMEDNRDSHGLICKLPSNIINLIFPTADLNRITRQLKLNNKYDITLKQNEQYDSENPIRTNNQQFFLLSALETFQSEQSIITSLHTPITNSDSDVLKTPLHSLPISHDNTARFLKGTTKPLPPTPNPTSKLSSNPESNHIVVRQSSQHSNSSSTSPIIDRNNNSVASPKAKVSSIPSVIVLD</sequence>
<protein>
    <recommendedName>
        <fullName evidence="2">C2H2-type domain-containing protein</fullName>
    </recommendedName>
</protein>
<dbReference type="Proteomes" id="UP000663865">
    <property type="component" value="Unassembled WGS sequence"/>
</dbReference>
<proteinExistence type="predicted"/>
<dbReference type="SMART" id="SM00355">
    <property type="entry name" value="ZnF_C2H2"/>
    <property type="match status" value="2"/>
</dbReference>
<dbReference type="EMBL" id="CAJNYV010000757">
    <property type="protein sequence ID" value="CAF3379496.1"/>
    <property type="molecule type" value="Genomic_DNA"/>
</dbReference>
<evidence type="ECO:0000313" key="3">
    <source>
        <dbReference type="EMBL" id="CAF3379496.1"/>
    </source>
</evidence>
<dbReference type="Proteomes" id="UP000663838">
    <property type="component" value="Unassembled WGS sequence"/>
</dbReference>
<accession>A0A817YK15</accession>
<evidence type="ECO:0000313" key="5">
    <source>
        <dbReference type="Proteomes" id="UP000663865"/>
    </source>
</evidence>
<feature type="compositionally biased region" description="Low complexity" evidence="1">
    <location>
        <begin position="669"/>
        <end position="679"/>
    </location>
</feature>
<feature type="domain" description="C2H2-type" evidence="2">
    <location>
        <begin position="278"/>
        <end position="300"/>
    </location>
</feature>
<feature type="domain" description="C2H2-type" evidence="2">
    <location>
        <begin position="302"/>
        <end position="325"/>
    </location>
</feature>
<feature type="compositionally biased region" description="Basic residues" evidence="1">
    <location>
        <begin position="398"/>
        <end position="414"/>
    </location>
</feature>
<evidence type="ECO:0000259" key="2">
    <source>
        <dbReference type="SMART" id="SM00355"/>
    </source>
</evidence>
<gene>
    <name evidence="3" type="ORF">KIK155_LOCUS6155</name>
    <name evidence="4" type="ORF">TOA249_LOCUS18309</name>
</gene>
<name>A0A817YK15_9BILA</name>
<feature type="region of interest" description="Disordered" evidence="1">
    <location>
        <begin position="637"/>
        <end position="706"/>
    </location>
</feature>
<evidence type="ECO:0000256" key="1">
    <source>
        <dbReference type="SAM" id="MobiDB-lite"/>
    </source>
</evidence>
<reference evidence="3" key="1">
    <citation type="submission" date="2021-02" db="EMBL/GenBank/DDBJ databases">
        <authorList>
            <person name="Nowell W R."/>
        </authorList>
    </citation>
    <scope>NUCLEOTIDE SEQUENCE</scope>
</reference>
<organism evidence="3 5">
    <name type="scientific">Rotaria socialis</name>
    <dbReference type="NCBI Taxonomy" id="392032"/>
    <lineage>
        <taxon>Eukaryota</taxon>
        <taxon>Metazoa</taxon>
        <taxon>Spiralia</taxon>
        <taxon>Gnathifera</taxon>
        <taxon>Rotifera</taxon>
        <taxon>Eurotatoria</taxon>
        <taxon>Bdelloidea</taxon>
        <taxon>Philodinida</taxon>
        <taxon>Philodinidae</taxon>
        <taxon>Rotaria</taxon>
    </lineage>
</organism>
<feature type="region of interest" description="Disordered" evidence="1">
    <location>
        <begin position="390"/>
        <end position="417"/>
    </location>
</feature>
<evidence type="ECO:0000313" key="4">
    <source>
        <dbReference type="EMBL" id="CAF4721633.1"/>
    </source>
</evidence>
<comment type="caution">
    <text evidence="3">The sequence shown here is derived from an EMBL/GenBank/DDBJ whole genome shotgun (WGS) entry which is preliminary data.</text>
</comment>